<proteinExistence type="predicted"/>
<protein>
    <recommendedName>
        <fullName evidence="1">SHSP domain-containing protein</fullName>
    </recommendedName>
</protein>
<dbReference type="Pfam" id="PF00011">
    <property type="entry name" value="HSP20"/>
    <property type="match status" value="1"/>
</dbReference>
<dbReference type="EMBL" id="UINC01187753">
    <property type="protein sequence ID" value="SVE00636.1"/>
    <property type="molecule type" value="Genomic_DNA"/>
</dbReference>
<evidence type="ECO:0000313" key="2">
    <source>
        <dbReference type="EMBL" id="SVE00636.1"/>
    </source>
</evidence>
<feature type="domain" description="SHSP" evidence="1">
    <location>
        <begin position="33"/>
        <end position="146"/>
    </location>
</feature>
<dbReference type="CDD" id="cd06464">
    <property type="entry name" value="ACD_sHsps-like"/>
    <property type="match status" value="1"/>
</dbReference>
<dbReference type="PANTHER" id="PTHR11527">
    <property type="entry name" value="HEAT-SHOCK PROTEIN 20 FAMILY MEMBER"/>
    <property type="match status" value="1"/>
</dbReference>
<dbReference type="InterPro" id="IPR031107">
    <property type="entry name" value="Small_HSP"/>
</dbReference>
<name>A0A382ZYB4_9ZZZZ</name>
<reference evidence="2" key="1">
    <citation type="submission" date="2018-05" db="EMBL/GenBank/DDBJ databases">
        <authorList>
            <person name="Lanie J.A."/>
            <person name="Ng W.-L."/>
            <person name="Kazmierczak K.M."/>
            <person name="Andrzejewski T.M."/>
            <person name="Davidsen T.M."/>
            <person name="Wayne K.J."/>
            <person name="Tettelin H."/>
            <person name="Glass J.I."/>
            <person name="Rusch D."/>
            <person name="Podicherti R."/>
            <person name="Tsui H.-C.T."/>
            <person name="Winkler M.E."/>
        </authorList>
    </citation>
    <scope>NUCLEOTIDE SEQUENCE</scope>
</reference>
<gene>
    <name evidence="2" type="ORF">METZ01_LOCUS453490</name>
</gene>
<evidence type="ECO:0000259" key="1">
    <source>
        <dbReference type="PROSITE" id="PS01031"/>
    </source>
</evidence>
<dbReference type="PROSITE" id="PS01031">
    <property type="entry name" value="SHSP"/>
    <property type="match status" value="1"/>
</dbReference>
<dbReference type="AlphaFoldDB" id="A0A382ZYB4"/>
<dbReference type="SUPFAM" id="SSF49764">
    <property type="entry name" value="HSP20-like chaperones"/>
    <property type="match status" value="1"/>
</dbReference>
<accession>A0A382ZYB4</accession>
<dbReference type="InterPro" id="IPR002068">
    <property type="entry name" value="A-crystallin/Hsp20_dom"/>
</dbReference>
<sequence>MTLINQPKDLFHLRRDFSRLFDSFRGHIISENETPVANWRPVVDIDEKSEEYIIAAELPGMEKDSIDVTVADGRLTIKGVKKQGTQSEYENVHRVERRYGSFVRSFDLPSAVDAESISAEYRDGVLKVMVPKAEEAKAQQIEVSMA</sequence>
<dbReference type="Gene3D" id="2.60.40.790">
    <property type="match status" value="1"/>
</dbReference>
<dbReference type="InterPro" id="IPR008978">
    <property type="entry name" value="HSP20-like_chaperone"/>
</dbReference>
<organism evidence="2">
    <name type="scientific">marine metagenome</name>
    <dbReference type="NCBI Taxonomy" id="408172"/>
    <lineage>
        <taxon>unclassified sequences</taxon>
        <taxon>metagenomes</taxon>
        <taxon>ecological metagenomes</taxon>
    </lineage>
</organism>